<evidence type="ECO:0000256" key="2">
    <source>
        <dbReference type="SAM" id="Phobius"/>
    </source>
</evidence>
<evidence type="ECO:0000313" key="3">
    <source>
        <dbReference type="EMBL" id="ACL11850.1"/>
    </source>
</evidence>
<dbReference type="EMBL" id="EU851877">
    <property type="protein sequence ID" value="ACL11850.1"/>
    <property type="molecule type" value="Genomic_DNA"/>
</dbReference>
<name>B8R4M0_ARTGO</name>
<dbReference type="InterPro" id="IPR005297">
    <property type="entry name" value="Lipoprotein_repeat"/>
</dbReference>
<sequence length="180" mass="18750">MTELTSPQLDTPPSDRPEASRRRRIITRVVAGTVGAALVVGSATAFFVLTAERPVTDDSPAAVEVASVDGMGEVLVDGDGQALYIFEPDDAKDVTCTGGCAAKWPPLMVDAGAEPMVAAGIGAGRVGVIADQDGVDVATFDGWPLYRYTSDQLGQVTGSGRDQNGGTWWALTPSGERIRP</sequence>
<keyword evidence="3" id="KW-0449">Lipoprotein</keyword>
<feature type="transmembrane region" description="Helical" evidence="2">
    <location>
        <begin position="25"/>
        <end position="49"/>
    </location>
</feature>
<evidence type="ECO:0000256" key="1">
    <source>
        <dbReference type="SAM" id="MobiDB-lite"/>
    </source>
</evidence>
<feature type="region of interest" description="Disordered" evidence="1">
    <location>
        <begin position="157"/>
        <end position="180"/>
    </location>
</feature>
<accession>B8R4M0</accession>
<protein>
    <submittedName>
        <fullName evidence="3">Putative lipoprotein</fullName>
    </submittedName>
</protein>
<feature type="compositionally biased region" description="Polar residues" evidence="1">
    <location>
        <begin position="157"/>
        <end position="166"/>
    </location>
</feature>
<keyword evidence="2" id="KW-0472">Membrane</keyword>
<keyword evidence="3" id="KW-0614">Plasmid</keyword>
<keyword evidence="2" id="KW-0812">Transmembrane</keyword>
<keyword evidence="2" id="KW-1133">Transmembrane helix</keyword>
<dbReference type="AlphaFoldDB" id="B8R4M0"/>
<feature type="region of interest" description="Disordered" evidence="1">
    <location>
        <begin position="1"/>
        <end position="21"/>
    </location>
</feature>
<dbReference type="PANTHER" id="PTHR39335:SF1">
    <property type="entry name" value="BLL4220 PROTEIN"/>
    <property type="match status" value="1"/>
</dbReference>
<feature type="compositionally biased region" description="Polar residues" evidence="1">
    <location>
        <begin position="1"/>
        <end position="11"/>
    </location>
</feature>
<dbReference type="PANTHER" id="PTHR39335">
    <property type="entry name" value="BLL4220 PROTEIN"/>
    <property type="match status" value="1"/>
</dbReference>
<reference evidence="3" key="1">
    <citation type="journal article" date="2009" name="Biochem. J.">
        <title>Characterization of the phenylurea hydrolases A and B: founding members of a novel amidohydrolase subgroup.</title>
        <authorList>
            <person name="Khurana J.L."/>
            <person name="Jackson C.J."/>
            <person name="Scott C."/>
            <person name="Pandey G."/>
            <person name="Horne I."/>
            <person name="Russell R.J."/>
            <person name="Herlt A."/>
            <person name="Easton C.J."/>
            <person name="Oakeshott J.G."/>
        </authorList>
    </citation>
    <scope>NUCLEOTIDE SEQUENCE</scope>
    <source>
        <strain evidence="3">D47</strain>
        <plasmid evidence="3">pHRIM622</plasmid>
    </source>
</reference>
<dbReference type="Pfam" id="PF03640">
    <property type="entry name" value="Lipoprotein_15"/>
    <property type="match status" value="2"/>
</dbReference>
<dbReference type="GO" id="GO:0043448">
    <property type="term" value="P:alkane catabolic process"/>
    <property type="evidence" value="ECO:0007669"/>
    <property type="project" value="TreeGrafter"/>
</dbReference>
<proteinExistence type="predicted"/>
<organism evidence="3">
    <name type="scientific">Arthrobacter globiformis</name>
    <dbReference type="NCBI Taxonomy" id="1665"/>
    <lineage>
        <taxon>Bacteria</taxon>
        <taxon>Bacillati</taxon>
        <taxon>Actinomycetota</taxon>
        <taxon>Actinomycetes</taxon>
        <taxon>Micrococcales</taxon>
        <taxon>Micrococcaceae</taxon>
        <taxon>Arthrobacter</taxon>
    </lineage>
</organism>
<geneLocation type="plasmid" evidence="3">
    <name>pHRIM622</name>
</geneLocation>